<organism evidence="4 5">
    <name type="scientific">Terrabacter aeriphilus</name>
    <dbReference type="NCBI Taxonomy" id="515662"/>
    <lineage>
        <taxon>Bacteria</taxon>
        <taxon>Bacillati</taxon>
        <taxon>Actinomycetota</taxon>
        <taxon>Actinomycetes</taxon>
        <taxon>Micrococcales</taxon>
        <taxon>Intrasporangiaceae</taxon>
        <taxon>Terrabacter</taxon>
    </lineage>
</organism>
<dbReference type="PANTHER" id="PTHR33969">
    <property type="entry name" value="SEGREGATION AND CONDENSATION PROTEIN A"/>
    <property type="match status" value="1"/>
</dbReference>
<protein>
    <recommendedName>
        <fullName evidence="2">Segregation and condensation protein A</fullName>
    </recommendedName>
</protein>
<dbReference type="RefSeq" id="WP_345508790.1">
    <property type="nucleotide sequence ID" value="NZ_BAABIW010000025.1"/>
</dbReference>
<evidence type="ECO:0000256" key="3">
    <source>
        <dbReference type="SAM" id="MobiDB-lite"/>
    </source>
</evidence>
<keyword evidence="1" id="KW-0159">Chromosome partition</keyword>
<comment type="caution">
    <text evidence="4">The sequence shown here is derived from an EMBL/GenBank/DDBJ whole genome shotgun (WGS) entry which is preliminary data.</text>
</comment>
<dbReference type="PANTHER" id="PTHR33969:SF2">
    <property type="entry name" value="SEGREGATION AND CONDENSATION PROTEIN A"/>
    <property type="match status" value="1"/>
</dbReference>
<sequence length="375" mass="40017">MNGQGTVDRELVEREVAEREAEGGTTAVGDPTEPAGLDDGDTLVADAQLPAPARELTPGGVITRRGGTTFEVHLDVFSGPFDLLLGLISKHKLDITEVALAKVTDEFVAHIKAAQAADSDWDLGQASEFLLVAATLLDLKSARLLPQSGPQDDEDLALIEARDLLFARLLQYRAYKQIAGTFRDRMATAGRITARQAGLEPEFERLLPELVIAVTPEQFARIAARAMTPKVAPTVGLEHLHAPQVSVREQAAIIVDRLRHRGQVSFRALVADADSTLVIVARFLALLELFKEAAIAFEQAEALGELDVRWTGTEDGDVAIDDEFDEDADGTSDAEVGAEAPDDAATPTDDTQTPTDADGPPRGGDVPAATGADDE</sequence>
<name>A0ABP9JJM6_9MICO</name>
<feature type="region of interest" description="Disordered" evidence="3">
    <location>
        <begin position="1"/>
        <end position="42"/>
    </location>
</feature>
<dbReference type="InterPro" id="IPR003768">
    <property type="entry name" value="ScpA"/>
</dbReference>
<feature type="compositionally biased region" description="Low complexity" evidence="3">
    <location>
        <begin position="343"/>
        <end position="360"/>
    </location>
</feature>
<feature type="region of interest" description="Disordered" evidence="3">
    <location>
        <begin position="320"/>
        <end position="375"/>
    </location>
</feature>
<evidence type="ECO:0000313" key="4">
    <source>
        <dbReference type="EMBL" id="GAA5034250.1"/>
    </source>
</evidence>
<evidence type="ECO:0000256" key="2">
    <source>
        <dbReference type="ARBA" id="ARBA00044777"/>
    </source>
</evidence>
<dbReference type="Proteomes" id="UP001500427">
    <property type="component" value="Unassembled WGS sequence"/>
</dbReference>
<dbReference type="Pfam" id="PF02616">
    <property type="entry name" value="SMC_ScpA"/>
    <property type="match status" value="1"/>
</dbReference>
<keyword evidence="5" id="KW-1185">Reference proteome</keyword>
<dbReference type="Gene3D" id="6.10.250.2410">
    <property type="match status" value="1"/>
</dbReference>
<accession>A0ABP9JJM6</accession>
<dbReference type="EMBL" id="BAABIW010000025">
    <property type="protein sequence ID" value="GAA5034250.1"/>
    <property type="molecule type" value="Genomic_DNA"/>
</dbReference>
<feature type="compositionally biased region" description="Acidic residues" evidence="3">
    <location>
        <begin position="320"/>
        <end position="332"/>
    </location>
</feature>
<feature type="compositionally biased region" description="Basic and acidic residues" evidence="3">
    <location>
        <begin position="7"/>
        <end position="22"/>
    </location>
</feature>
<proteinExistence type="predicted"/>
<reference evidence="5" key="1">
    <citation type="journal article" date="2019" name="Int. J. Syst. Evol. Microbiol.">
        <title>The Global Catalogue of Microorganisms (GCM) 10K type strain sequencing project: providing services to taxonomists for standard genome sequencing and annotation.</title>
        <authorList>
            <consortium name="The Broad Institute Genomics Platform"/>
            <consortium name="The Broad Institute Genome Sequencing Center for Infectious Disease"/>
            <person name="Wu L."/>
            <person name="Ma J."/>
        </authorList>
    </citation>
    <scope>NUCLEOTIDE SEQUENCE [LARGE SCALE GENOMIC DNA]</scope>
    <source>
        <strain evidence="5">JCM 17687</strain>
    </source>
</reference>
<evidence type="ECO:0000313" key="5">
    <source>
        <dbReference type="Proteomes" id="UP001500427"/>
    </source>
</evidence>
<evidence type="ECO:0000256" key="1">
    <source>
        <dbReference type="ARBA" id="ARBA00022829"/>
    </source>
</evidence>
<gene>
    <name evidence="4" type="ORF">GCM10023258_34860</name>
</gene>